<dbReference type="GO" id="GO:0008766">
    <property type="term" value="F:UDP-N-acetylmuramoylalanyl-D-glutamyl-2,6-diaminopimelate-D-alanyl-D-alanine ligase activity"/>
    <property type="evidence" value="ECO:0007669"/>
    <property type="project" value="RHEA"/>
</dbReference>
<dbReference type="GO" id="GO:0008360">
    <property type="term" value="P:regulation of cell shape"/>
    <property type="evidence" value="ECO:0007669"/>
    <property type="project" value="UniProtKB-KW"/>
</dbReference>
<dbReference type="GO" id="GO:0005737">
    <property type="term" value="C:cytoplasm"/>
    <property type="evidence" value="ECO:0007669"/>
    <property type="project" value="UniProtKB-SubCell"/>
</dbReference>
<dbReference type="Pfam" id="PF08245">
    <property type="entry name" value="Mur_ligase_M"/>
    <property type="match status" value="1"/>
</dbReference>
<dbReference type="GO" id="GO:0009252">
    <property type="term" value="P:peptidoglycan biosynthetic process"/>
    <property type="evidence" value="ECO:0007669"/>
    <property type="project" value="UniProtKB-UniRule"/>
</dbReference>
<evidence type="ECO:0000256" key="1">
    <source>
        <dbReference type="ARBA" id="ARBA00022490"/>
    </source>
</evidence>
<dbReference type="RefSeq" id="WP_303734654.1">
    <property type="nucleotide sequence ID" value="NZ_CAKZHK010000008.1"/>
</dbReference>
<evidence type="ECO:0000256" key="10">
    <source>
        <dbReference type="HAMAP-Rule" id="MF_02019"/>
    </source>
</evidence>
<comment type="function">
    <text evidence="10 11">Involved in cell wall formation. Catalyzes the final step in the synthesis of UDP-N-acetylmuramoyl-pentapeptide, the precursor of murein.</text>
</comment>
<organism evidence="15 16">
    <name type="scientific">Corynebacterium kroppenstedtii</name>
    <dbReference type="NCBI Taxonomy" id="161879"/>
    <lineage>
        <taxon>Bacteria</taxon>
        <taxon>Bacillati</taxon>
        <taxon>Actinomycetota</taxon>
        <taxon>Actinomycetes</taxon>
        <taxon>Mycobacteriales</taxon>
        <taxon>Corynebacteriaceae</taxon>
        <taxon>Corynebacterium</taxon>
    </lineage>
</organism>
<evidence type="ECO:0000256" key="11">
    <source>
        <dbReference type="RuleBase" id="RU004136"/>
    </source>
</evidence>
<evidence type="ECO:0000313" key="15">
    <source>
        <dbReference type="EMBL" id="PZR05154.1"/>
    </source>
</evidence>
<comment type="catalytic activity">
    <reaction evidence="10 11">
        <text>D-alanyl-D-alanine + UDP-N-acetyl-alpha-D-muramoyl-L-alanyl-gamma-D-glutamyl-meso-2,6-diaminopimelate + ATP = UDP-N-acetyl-alpha-D-muramoyl-L-alanyl-gamma-D-glutamyl-meso-2,6-diaminopimeloyl-D-alanyl-D-alanine + ADP + phosphate + H(+)</text>
        <dbReference type="Rhea" id="RHEA:28374"/>
        <dbReference type="ChEBI" id="CHEBI:15378"/>
        <dbReference type="ChEBI" id="CHEBI:30616"/>
        <dbReference type="ChEBI" id="CHEBI:43474"/>
        <dbReference type="ChEBI" id="CHEBI:57822"/>
        <dbReference type="ChEBI" id="CHEBI:61386"/>
        <dbReference type="ChEBI" id="CHEBI:83905"/>
        <dbReference type="ChEBI" id="CHEBI:456216"/>
        <dbReference type="EC" id="6.3.2.10"/>
    </reaction>
</comment>
<evidence type="ECO:0000256" key="6">
    <source>
        <dbReference type="ARBA" id="ARBA00022960"/>
    </source>
</evidence>
<reference evidence="15 16" key="1">
    <citation type="submission" date="2017-08" db="EMBL/GenBank/DDBJ databases">
        <title>Infants hospitalized years apart are colonized by the same room-sourced microbial strains.</title>
        <authorList>
            <person name="Brooks B."/>
            <person name="Olm M.R."/>
            <person name="Firek B.A."/>
            <person name="Baker R."/>
            <person name="Thomas B.C."/>
            <person name="Morowitz M.J."/>
            <person name="Banfield J.F."/>
        </authorList>
    </citation>
    <scope>NUCLEOTIDE SEQUENCE [LARGE SCALE GENOMIC DNA]</scope>
    <source>
        <strain evidence="15">S2_003_000_R1_3</strain>
    </source>
</reference>
<comment type="similarity">
    <text evidence="10">Belongs to the MurCDEF family. MurF subfamily.</text>
</comment>
<protein>
    <recommendedName>
        <fullName evidence="10 11">UDP-N-acetylmuramoyl-tripeptide--D-alanyl-D-alanine ligase</fullName>
        <ecNumber evidence="10 11">6.3.2.10</ecNumber>
    </recommendedName>
    <alternativeName>
        <fullName evidence="10">D-alanyl-D-alanine-adding enzyme</fullName>
    </alternativeName>
</protein>
<sequence length="512" mass="53107">MIPMTAGRLADITGGYLVNIDPDAVVPGPVEFDSRKIAPGSAFLALPGARVNGHDFATQAIKDGATLALLSRDMGVPAVIIPHVEHVETNATALEYDRDGEGEAALAALSKLAHHTVTELVAHHGLRVIGVTGSAGKTSTKDMIATILRTQGETVAPPGSFNNEIGHPYTALRCTESTRFLVAEMSARGIGHIAHLARIAPPTIGAVLNVGTAHLGEFGSREAIAQAKGELVEALPSAEDGGVAILNADDRLVSGMAPRTLARVITFSVKSGESTGQGADNLSDHDGVHDAVIATDVVLDNSTRASFTLTLPTGESAPVQLQVYGQHQVTNALAPAAVGFAVGMSADEIATALSHHTAASANRMDVRNRRDGVTIINDSYNANPDSMRAGIAALASTGQAREGAQSWAVLGQMGELGASATDEHYSIGEELGRHRINHVVVVGNGVNQRALAHGAKDSGVDVTHVDDVDAAVDNVWSSVRPDDVVLIKASYSDGLWRVAEGLLSGQDEGNGE</sequence>
<dbReference type="InterPro" id="IPR036565">
    <property type="entry name" value="Mur-like_cat_sf"/>
</dbReference>
<feature type="domain" description="Mur ligase N-terminal catalytic" evidence="12">
    <location>
        <begin position="30"/>
        <end position="79"/>
    </location>
</feature>
<dbReference type="InterPro" id="IPR000713">
    <property type="entry name" value="Mur_ligase_N"/>
</dbReference>
<dbReference type="GO" id="GO:0051301">
    <property type="term" value="P:cell division"/>
    <property type="evidence" value="ECO:0007669"/>
    <property type="project" value="UniProtKB-KW"/>
</dbReference>
<keyword evidence="7 10" id="KW-0573">Peptidoglycan synthesis</keyword>
<dbReference type="SUPFAM" id="SSF53244">
    <property type="entry name" value="MurD-like peptide ligases, peptide-binding domain"/>
    <property type="match status" value="1"/>
</dbReference>
<keyword evidence="1 10" id="KW-0963">Cytoplasm</keyword>
<dbReference type="GO" id="GO:0005524">
    <property type="term" value="F:ATP binding"/>
    <property type="evidence" value="ECO:0007669"/>
    <property type="project" value="UniProtKB-UniRule"/>
</dbReference>
<keyword evidence="2 10" id="KW-0436">Ligase</keyword>
<feature type="binding site" evidence="10">
    <location>
        <begin position="133"/>
        <end position="139"/>
    </location>
    <ligand>
        <name>ATP</name>
        <dbReference type="ChEBI" id="CHEBI:30616"/>
    </ligand>
</feature>
<dbReference type="Pfam" id="PF01225">
    <property type="entry name" value="Mur_ligase"/>
    <property type="match status" value="1"/>
</dbReference>
<feature type="domain" description="Mur ligase central" evidence="14">
    <location>
        <begin position="131"/>
        <end position="338"/>
    </location>
</feature>
<evidence type="ECO:0000256" key="2">
    <source>
        <dbReference type="ARBA" id="ARBA00022598"/>
    </source>
</evidence>
<evidence type="ECO:0000256" key="9">
    <source>
        <dbReference type="ARBA" id="ARBA00023316"/>
    </source>
</evidence>
<dbReference type="NCBIfam" id="TIGR01143">
    <property type="entry name" value="murF"/>
    <property type="match status" value="1"/>
</dbReference>
<keyword evidence="3 10" id="KW-0132">Cell division</keyword>
<dbReference type="InterPro" id="IPR004101">
    <property type="entry name" value="Mur_ligase_C"/>
</dbReference>
<keyword evidence="6 10" id="KW-0133">Cell shape</keyword>
<keyword evidence="5 10" id="KW-0067">ATP-binding</keyword>
<proteinExistence type="inferred from homology"/>
<dbReference type="SUPFAM" id="SSF53623">
    <property type="entry name" value="MurD-like peptide ligases, catalytic domain"/>
    <property type="match status" value="1"/>
</dbReference>
<evidence type="ECO:0000259" key="13">
    <source>
        <dbReference type="Pfam" id="PF02875"/>
    </source>
</evidence>
<dbReference type="Gene3D" id="3.90.190.20">
    <property type="entry name" value="Mur ligase, C-terminal domain"/>
    <property type="match status" value="1"/>
</dbReference>
<dbReference type="UniPathway" id="UPA00219"/>
<feature type="domain" description="Mur ligase C-terminal" evidence="13">
    <location>
        <begin position="362"/>
        <end position="490"/>
    </location>
</feature>
<dbReference type="InterPro" id="IPR051046">
    <property type="entry name" value="MurCDEF_CellWall_CoF430Synth"/>
</dbReference>
<evidence type="ECO:0000259" key="12">
    <source>
        <dbReference type="Pfam" id="PF01225"/>
    </source>
</evidence>
<dbReference type="Pfam" id="PF02875">
    <property type="entry name" value="Mur_ligase_C"/>
    <property type="match status" value="1"/>
</dbReference>
<evidence type="ECO:0000256" key="5">
    <source>
        <dbReference type="ARBA" id="ARBA00022840"/>
    </source>
</evidence>
<dbReference type="Proteomes" id="UP000249432">
    <property type="component" value="Unassembled WGS sequence"/>
</dbReference>
<evidence type="ECO:0000256" key="8">
    <source>
        <dbReference type="ARBA" id="ARBA00023306"/>
    </source>
</evidence>
<dbReference type="PANTHER" id="PTHR43024">
    <property type="entry name" value="UDP-N-ACETYLMURAMOYL-TRIPEPTIDE--D-ALANYL-D-ALANINE LIGASE"/>
    <property type="match status" value="1"/>
</dbReference>
<dbReference type="InterPro" id="IPR035911">
    <property type="entry name" value="MurE/MurF_N"/>
</dbReference>
<dbReference type="EC" id="6.3.2.10" evidence="10 11"/>
<dbReference type="PANTHER" id="PTHR43024:SF1">
    <property type="entry name" value="UDP-N-ACETYLMURAMOYL-TRIPEPTIDE--D-ALANYL-D-ALANINE LIGASE"/>
    <property type="match status" value="1"/>
</dbReference>
<keyword evidence="9 10" id="KW-0961">Cell wall biogenesis/degradation</keyword>
<dbReference type="GO" id="GO:0047480">
    <property type="term" value="F:UDP-N-acetylmuramoyl-tripeptide-D-alanyl-D-alanine ligase activity"/>
    <property type="evidence" value="ECO:0007669"/>
    <property type="project" value="UniProtKB-UniRule"/>
</dbReference>
<evidence type="ECO:0000313" key="16">
    <source>
        <dbReference type="Proteomes" id="UP000249432"/>
    </source>
</evidence>
<evidence type="ECO:0000256" key="7">
    <source>
        <dbReference type="ARBA" id="ARBA00022984"/>
    </source>
</evidence>
<evidence type="ECO:0000256" key="4">
    <source>
        <dbReference type="ARBA" id="ARBA00022741"/>
    </source>
</evidence>
<dbReference type="Gene3D" id="3.40.1190.10">
    <property type="entry name" value="Mur-like, catalytic domain"/>
    <property type="match status" value="1"/>
</dbReference>
<dbReference type="EMBL" id="QFRA01000008">
    <property type="protein sequence ID" value="PZR05154.1"/>
    <property type="molecule type" value="Genomic_DNA"/>
</dbReference>
<dbReference type="HAMAP" id="MF_02019">
    <property type="entry name" value="MurF"/>
    <property type="match status" value="1"/>
</dbReference>
<evidence type="ECO:0000256" key="3">
    <source>
        <dbReference type="ARBA" id="ARBA00022618"/>
    </source>
</evidence>
<comment type="caution">
    <text evidence="15">The sequence shown here is derived from an EMBL/GenBank/DDBJ whole genome shotgun (WGS) entry which is preliminary data.</text>
</comment>
<dbReference type="Gene3D" id="3.40.1390.10">
    <property type="entry name" value="MurE/MurF, N-terminal domain"/>
    <property type="match status" value="1"/>
</dbReference>
<keyword evidence="4 10" id="KW-0547">Nucleotide-binding</keyword>
<comment type="subcellular location">
    <subcellularLocation>
        <location evidence="10 11">Cytoplasm</location>
    </subcellularLocation>
</comment>
<dbReference type="InterPro" id="IPR036615">
    <property type="entry name" value="Mur_ligase_C_dom_sf"/>
</dbReference>
<accession>A0A2W5UPE8</accession>
<evidence type="ECO:0000259" key="14">
    <source>
        <dbReference type="Pfam" id="PF08245"/>
    </source>
</evidence>
<dbReference type="InterPro" id="IPR013221">
    <property type="entry name" value="Mur_ligase_cen"/>
</dbReference>
<dbReference type="SUPFAM" id="SSF63418">
    <property type="entry name" value="MurE/MurF N-terminal domain"/>
    <property type="match status" value="1"/>
</dbReference>
<dbReference type="GO" id="GO:0071555">
    <property type="term" value="P:cell wall organization"/>
    <property type="evidence" value="ECO:0007669"/>
    <property type="project" value="UniProtKB-KW"/>
</dbReference>
<name>A0A2W5UPE8_9CORY</name>
<gene>
    <name evidence="10" type="primary">murF</name>
    <name evidence="15" type="ORF">DI525_04860</name>
</gene>
<comment type="pathway">
    <text evidence="10 11">Cell wall biogenesis; peptidoglycan biosynthesis.</text>
</comment>
<keyword evidence="8 10" id="KW-0131">Cell cycle</keyword>
<dbReference type="InterPro" id="IPR005863">
    <property type="entry name" value="UDP-N-AcMur_synth"/>
</dbReference>
<dbReference type="AlphaFoldDB" id="A0A2W5UPE8"/>